<evidence type="ECO:0000313" key="3">
    <source>
        <dbReference type="Proteomes" id="UP001189429"/>
    </source>
</evidence>
<proteinExistence type="predicted"/>
<feature type="region of interest" description="Disordered" evidence="1">
    <location>
        <begin position="368"/>
        <end position="396"/>
    </location>
</feature>
<feature type="region of interest" description="Disordered" evidence="1">
    <location>
        <begin position="279"/>
        <end position="299"/>
    </location>
</feature>
<gene>
    <name evidence="2" type="ORF">PCOR1329_LOCUS25209</name>
</gene>
<name>A0ABN9RZS0_9DINO</name>
<organism evidence="2 3">
    <name type="scientific">Prorocentrum cordatum</name>
    <dbReference type="NCBI Taxonomy" id="2364126"/>
    <lineage>
        <taxon>Eukaryota</taxon>
        <taxon>Sar</taxon>
        <taxon>Alveolata</taxon>
        <taxon>Dinophyceae</taxon>
        <taxon>Prorocentrales</taxon>
        <taxon>Prorocentraceae</taxon>
        <taxon>Prorocentrum</taxon>
    </lineage>
</organism>
<comment type="caution">
    <text evidence="2">The sequence shown here is derived from an EMBL/GenBank/DDBJ whole genome shotgun (WGS) entry which is preliminary data.</text>
</comment>
<keyword evidence="3" id="KW-1185">Reference proteome</keyword>
<evidence type="ECO:0008006" key="4">
    <source>
        <dbReference type="Google" id="ProtNLM"/>
    </source>
</evidence>
<feature type="compositionally biased region" description="Polar residues" evidence="1">
    <location>
        <begin position="368"/>
        <end position="377"/>
    </location>
</feature>
<protein>
    <recommendedName>
        <fullName evidence="4">DNA-directed DNA polymerase</fullName>
    </recommendedName>
</protein>
<dbReference type="EMBL" id="CAUYUJ010008780">
    <property type="protein sequence ID" value="CAK0824949.1"/>
    <property type="molecule type" value="Genomic_DNA"/>
</dbReference>
<dbReference type="Proteomes" id="UP001189429">
    <property type="component" value="Unassembled WGS sequence"/>
</dbReference>
<accession>A0ABN9RZS0</accession>
<evidence type="ECO:0000313" key="2">
    <source>
        <dbReference type="EMBL" id="CAK0824949.1"/>
    </source>
</evidence>
<sequence>MLALSSKPALATPALVALLSLLQRAFVPVADVQEGFLPELRAAADQDGVPAADTTALRGCCGEPAAFRWVLPEAPARAGELLRTRLLAVDAQGRPARATACATLRVNVSLQPRRRLGSFLQLALQRERATWRRRPACRSGHARAVGVAAWRGHELHLDLVSEVAEEADVQVRIAGPDPSRPAGSAWGGARGAELREKAPNLPAKGGKKSETGTVYPPPLFLAKLVMQERMTAISGPGAWEARALEPLRARVNATTDWLVFDIESTGRENWGYAEEAQTEMEDGIGEEEKVEGPEKNKKEYPEACPWEKVDSGRGEAADNHGYTVEAKLGKRYVDCVVIQIDALLITVRWKDGRDSTVCKAISWRKPQSLEQPSSSVGSAHLGPASPPPCGARARAG</sequence>
<feature type="region of interest" description="Disordered" evidence="1">
    <location>
        <begin position="174"/>
        <end position="210"/>
    </location>
</feature>
<reference evidence="2" key="1">
    <citation type="submission" date="2023-10" db="EMBL/GenBank/DDBJ databases">
        <authorList>
            <person name="Chen Y."/>
            <person name="Shah S."/>
            <person name="Dougan E. K."/>
            <person name="Thang M."/>
            <person name="Chan C."/>
        </authorList>
    </citation>
    <scope>NUCLEOTIDE SEQUENCE [LARGE SCALE GENOMIC DNA]</scope>
</reference>
<evidence type="ECO:0000256" key="1">
    <source>
        <dbReference type="SAM" id="MobiDB-lite"/>
    </source>
</evidence>
<feature type="compositionally biased region" description="Basic and acidic residues" evidence="1">
    <location>
        <begin position="286"/>
        <end position="299"/>
    </location>
</feature>